<keyword evidence="2" id="KW-0813">Transport</keyword>
<dbReference type="Pfam" id="PF00005">
    <property type="entry name" value="ABC_tran"/>
    <property type="match status" value="1"/>
</dbReference>
<evidence type="ECO:0000259" key="5">
    <source>
        <dbReference type="PROSITE" id="PS50893"/>
    </source>
</evidence>
<sequence length="258" mass="28241">MSVWLEARDLSQRYQLRATGEWQAALQSVSFNIARGECVGIVGASGSGKSTLGRVLLGLERPERGEVILAGASLYETSGLWRRGIGNGGRVGAVFQDYASSVNPLMSITDIVAEPLRLQRRLGRTLARERAVALLHQVGLDDALGTRYPHQLSGGQMQRVCIARAIACEPELVVLDEAVSALDVAVQRQILDLLAELRQRLGLTYLFISHDLTAVTYLCQRVLFLHQGRIIEQVNDMAALGQVQHPAARRLLTSVMAF</sequence>
<dbReference type="GO" id="GO:0005524">
    <property type="term" value="F:ATP binding"/>
    <property type="evidence" value="ECO:0007669"/>
    <property type="project" value="UniProtKB-KW"/>
</dbReference>
<feature type="domain" description="ABC transporter" evidence="5">
    <location>
        <begin position="5"/>
        <end position="252"/>
    </location>
</feature>
<proteinExistence type="inferred from homology"/>
<dbReference type="CDD" id="cd03257">
    <property type="entry name" value="ABC_NikE_OppD_transporters"/>
    <property type="match status" value="1"/>
</dbReference>
<reference evidence="6 7" key="1">
    <citation type="submission" date="2021-08" db="EMBL/GenBank/DDBJ databases">
        <title>Culture and genomic analysis of Symbiopectobacterium purcellii sp. nov. gen. nov., isolated from the leafhopper Empoasca decipiens.</title>
        <authorList>
            <person name="Nadal-Jimenez P."/>
            <person name="Siozios S."/>
            <person name="Halliday N."/>
            <person name="Camara M."/>
            <person name="Hurst G.D.D."/>
        </authorList>
    </citation>
    <scope>NUCLEOTIDE SEQUENCE [LARGE SCALE GENOMIC DNA]</scope>
    <source>
        <strain evidence="6 7">SyEd1</strain>
    </source>
</reference>
<accession>A0ABX9AR58</accession>
<dbReference type="RefSeq" id="WP_222159310.1">
    <property type="nucleotide sequence ID" value="NZ_CP081864.1"/>
</dbReference>
<keyword evidence="3" id="KW-0547">Nucleotide-binding</keyword>
<protein>
    <submittedName>
        <fullName evidence="6">Dipeptide/oligopeptide/nickel ABC transporter ATP-binding protein</fullName>
    </submittedName>
</protein>
<dbReference type="PANTHER" id="PTHR43776">
    <property type="entry name" value="TRANSPORT ATP-BINDING PROTEIN"/>
    <property type="match status" value="1"/>
</dbReference>
<gene>
    <name evidence="6" type="ORF">K6K13_01900</name>
</gene>
<organism evidence="6 7">
    <name type="scientific">Symbiopectobacterium purcellii</name>
    <dbReference type="NCBI Taxonomy" id="2871826"/>
    <lineage>
        <taxon>Bacteria</taxon>
        <taxon>Pseudomonadati</taxon>
        <taxon>Pseudomonadota</taxon>
        <taxon>Gammaproteobacteria</taxon>
        <taxon>Enterobacterales</taxon>
        <taxon>Enterobacteriaceae</taxon>
    </lineage>
</organism>
<keyword evidence="4 6" id="KW-0067">ATP-binding</keyword>
<evidence type="ECO:0000256" key="4">
    <source>
        <dbReference type="ARBA" id="ARBA00022840"/>
    </source>
</evidence>
<dbReference type="InterPro" id="IPR050319">
    <property type="entry name" value="ABC_transp_ATP-bind"/>
</dbReference>
<dbReference type="SUPFAM" id="SSF52540">
    <property type="entry name" value="P-loop containing nucleoside triphosphate hydrolases"/>
    <property type="match status" value="1"/>
</dbReference>
<evidence type="ECO:0000256" key="1">
    <source>
        <dbReference type="ARBA" id="ARBA00005417"/>
    </source>
</evidence>
<keyword evidence="7" id="KW-1185">Reference proteome</keyword>
<dbReference type="Gene3D" id="3.40.50.300">
    <property type="entry name" value="P-loop containing nucleotide triphosphate hydrolases"/>
    <property type="match status" value="1"/>
</dbReference>
<evidence type="ECO:0000313" key="6">
    <source>
        <dbReference type="EMBL" id="QZN96255.1"/>
    </source>
</evidence>
<dbReference type="Proteomes" id="UP000825886">
    <property type="component" value="Chromosome"/>
</dbReference>
<dbReference type="InterPro" id="IPR003439">
    <property type="entry name" value="ABC_transporter-like_ATP-bd"/>
</dbReference>
<evidence type="ECO:0000256" key="3">
    <source>
        <dbReference type="ARBA" id="ARBA00022741"/>
    </source>
</evidence>
<dbReference type="PROSITE" id="PS00211">
    <property type="entry name" value="ABC_TRANSPORTER_1"/>
    <property type="match status" value="1"/>
</dbReference>
<evidence type="ECO:0000256" key="2">
    <source>
        <dbReference type="ARBA" id="ARBA00022448"/>
    </source>
</evidence>
<dbReference type="SMART" id="SM00382">
    <property type="entry name" value="AAA"/>
    <property type="match status" value="1"/>
</dbReference>
<evidence type="ECO:0000313" key="7">
    <source>
        <dbReference type="Proteomes" id="UP000825886"/>
    </source>
</evidence>
<dbReference type="InterPro" id="IPR017871">
    <property type="entry name" value="ABC_transporter-like_CS"/>
</dbReference>
<dbReference type="PANTHER" id="PTHR43776:SF7">
    <property type="entry name" value="D,D-DIPEPTIDE TRANSPORT ATP-BINDING PROTEIN DDPF-RELATED"/>
    <property type="match status" value="1"/>
</dbReference>
<dbReference type="InterPro" id="IPR003593">
    <property type="entry name" value="AAA+_ATPase"/>
</dbReference>
<dbReference type="EMBL" id="CP081864">
    <property type="protein sequence ID" value="QZN96255.1"/>
    <property type="molecule type" value="Genomic_DNA"/>
</dbReference>
<dbReference type="InterPro" id="IPR027417">
    <property type="entry name" value="P-loop_NTPase"/>
</dbReference>
<dbReference type="PROSITE" id="PS50893">
    <property type="entry name" value="ABC_TRANSPORTER_2"/>
    <property type="match status" value="1"/>
</dbReference>
<comment type="similarity">
    <text evidence="1">Belongs to the ABC transporter superfamily.</text>
</comment>
<name>A0ABX9AR58_9ENTR</name>